<dbReference type="InterPro" id="IPR050325">
    <property type="entry name" value="Prot/Nucl_acid_deglycase"/>
</dbReference>
<organism evidence="2 3">
    <name type="scientific">Zhenhengia yiwuensis</name>
    <dbReference type="NCBI Taxonomy" id="2763666"/>
    <lineage>
        <taxon>Bacteria</taxon>
        <taxon>Bacillati</taxon>
        <taxon>Bacillota</taxon>
        <taxon>Clostridia</taxon>
        <taxon>Lachnospirales</taxon>
        <taxon>Lachnospiraceae</taxon>
        <taxon>Zhenhengia</taxon>
    </lineage>
</organism>
<dbReference type="AlphaFoldDB" id="A0A926ID18"/>
<dbReference type="InterPro" id="IPR029062">
    <property type="entry name" value="Class_I_gatase-like"/>
</dbReference>
<keyword evidence="3" id="KW-1185">Reference proteome</keyword>
<evidence type="ECO:0000313" key="2">
    <source>
        <dbReference type="EMBL" id="MBC8578394.1"/>
    </source>
</evidence>
<dbReference type="Pfam" id="PF01965">
    <property type="entry name" value="DJ-1_PfpI"/>
    <property type="match status" value="1"/>
</dbReference>
<name>A0A926ID18_9FIRM</name>
<dbReference type="InterPro" id="IPR006287">
    <property type="entry name" value="DJ-1"/>
</dbReference>
<dbReference type="GO" id="GO:0005737">
    <property type="term" value="C:cytoplasm"/>
    <property type="evidence" value="ECO:0007669"/>
    <property type="project" value="TreeGrafter"/>
</dbReference>
<sequence>MKVVVFFATGYEEVEALSVVDVLRRGGVEVIMAGVDGEEVTSARNITVKMDQKAEEVNYDEVGMIVLPGGLPGVDNLFASEFVKSKVLEFKAADKWVAAICAGPSVLGKFGVLEGEKATCYPNFEQFLYGATHVEDRTVVSNKIVTGKGAGASFEFALKLLEVISGEEKENQIKQSMLII</sequence>
<evidence type="ECO:0000313" key="3">
    <source>
        <dbReference type="Proteomes" id="UP000655830"/>
    </source>
</evidence>
<protein>
    <submittedName>
        <fullName evidence="2">DJ-1/PfpI family protein</fullName>
    </submittedName>
</protein>
<dbReference type="EMBL" id="JACRSY010000003">
    <property type="protein sequence ID" value="MBC8578394.1"/>
    <property type="molecule type" value="Genomic_DNA"/>
</dbReference>
<dbReference type="RefSeq" id="WP_249331384.1">
    <property type="nucleotide sequence ID" value="NZ_JACRSY010000003.1"/>
</dbReference>
<evidence type="ECO:0000259" key="1">
    <source>
        <dbReference type="Pfam" id="PF01965"/>
    </source>
</evidence>
<dbReference type="NCBIfam" id="TIGR01383">
    <property type="entry name" value="not_thiJ"/>
    <property type="match status" value="1"/>
</dbReference>
<dbReference type="PANTHER" id="PTHR48094">
    <property type="entry name" value="PROTEIN/NUCLEIC ACID DEGLYCASE DJ-1-RELATED"/>
    <property type="match status" value="1"/>
</dbReference>
<accession>A0A926ID18</accession>
<gene>
    <name evidence="2" type="ORF">H8718_02450</name>
</gene>
<reference evidence="2" key="1">
    <citation type="submission" date="2020-08" db="EMBL/GenBank/DDBJ databases">
        <title>Genome public.</title>
        <authorList>
            <person name="Liu C."/>
            <person name="Sun Q."/>
        </authorList>
    </citation>
    <scope>NUCLEOTIDE SEQUENCE</scope>
    <source>
        <strain evidence="2">NSJ-12</strain>
    </source>
</reference>
<proteinExistence type="predicted"/>
<dbReference type="Proteomes" id="UP000655830">
    <property type="component" value="Unassembled WGS sequence"/>
</dbReference>
<feature type="domain" description="DJ-1/PfpI" evidence="1">
    <location>
        <begin position="1"/>
        <end position="162"/>
    </location>
</feature>
<dbReference type="SUPFAM" id="SSF52317">
    <property type="entry name" value="Class I glutamine amidotransferase-like"/>
    <property type="match status" value="1"/>
</dbReference>
<dbReference type="PANTHER" id="PTHR48094:SF12">
    <property type="entry name" value="PARKINSON DISEASE PROTEIN 7 HOMOLOG"/>
    <property type="match status" value="1"/>
</dbReference>
<dbReference type="InterPro" id="IPR002818">
    <property type="entry name" value="DJ-1/PfpI"/>
</dbReference>
<dbReference type="CDD" id="cd03135">
    <property type="entry name" value="GATase1_DJ-1"/>
    <property type="match status" value="1"/>
</dbReference>
<dbReference type="Gene3D" id="3.40.50.880">
    <property type="match status" value="1"/>
</dbReference>
<comment type="caution">
    <text evidence="2">The sequence shown here is derived from an EMBL/GenBank/DDBJ whole genome shotgun (WGS) entry which is preliminary data.</text>
</comment>